<evidence type="ECO:0008006" key="2">
    <source>
        <dbReference type="Google" id="ProtNLM"/>
    </source>
</evidence>
<proteinExistence type="predicted"/>
<sequence>MRRFVLGLTLLALAAGCAPVLQGGERSLPPAEAAPGVLVISDAAGVPLLSAYLPLAAPPGSVVYEQSYTGKLSFSRFTSPQDFDAVRRYLLAALEDAGWRVLESATWEKPPSLFQTTVRVEKDGEQKVVVLRFENGQYSVEVREG</sequence>
<reference evidence="1" key="1">
    <citation type="journal article" date="2020" name="mSystems">
        <title>Genome- and Community-Level Interaction Insights into Carbon Utilization and Element Cycling Functions of Hydrothermarchaeota in Hydrothermal Sediment.</title>
        <authorList>
            <person name="Zhou Z."/>
            <person name="Liu Y."/>
            <person name="Xu W."/>
            <person name="Pan J."/>
            <person name="Luo Z.H."/>
            <person name="Li M."/>
        </authorList>
    </citation>
    <scope>NUCLEOTIDE SEQUENCE [LARGE SCALE GENOMIC DNA]</scope>
    <source>
        <strain evidence="1">HyVt-570</strain>
    </source>
</reference>
<dbReference type="AlphaFoldDB" id="A0A7C4V5F1"/>
<evidence type="ECO:0000313" key="1">
    <source>
        <dbReference type="EMBL" id="HGY09307.1"/>
    </source>
</evidence>
<protein>
    <recommendedName>
        <fullName evidence="2">Lipoprotein</fullName>
    </recommendedName>
</protein>
<name>A0A7C4V5F1_9DEIN</name>
<dbReference type="EMBL" id="DRPZ01000125">
    <property type="protein sequence ID" value="HGY09307.1"/>
    <property type="molecule type" value="Genomic_DNA"/>
</dbReference>
<accession>A0A7C4V5F1</accession>
<dbReference type="PROSITE" id="PS51257">
    <property type="entry name" value="PROKAR_LIPOPROTEIN"/>
    <property type="match status" value="1"/>
</dbReference>
<dbReference type="Proteomes" id="UP000885759">
    <property type="component" value="Unassembled WGS sequence"/>
</dbReference>
<organism evidence="1">
    <name type="scientific">Oceanithermus profundus</name>
    <dbReference type="NCBI Taxonomy" id="187137"/>
    <lineage>
        <taxon>Bacteria</taxon>
        <taxon>Thermotogati</taxon>
        <taxon>Deinococcota</taxon>
        <taxon>Deinococci</taxon>
        <taxon>Thermales</taxon>
        <taxon>Thermaceae</taxon>
        <taxon>Oceanithermus</taxon>
    </lineage>
</organism>
<comment type="caution">
    <text evidence="1">The sequence shown here is derived from an EMBL/GenBank/DDBJ whole genome shotgun (WGS) entry which is preliminary data.</text>
</comment>
<gene>
    <name evidence="1" type="ORF">ENK37_04530</name>
</gene>